<organism evidence="2 3">
    <name type="scientific">Williamsia sterculiae</name>
    <dbReference type="NCBI Taxonomy" id="1344003"/>
    <lineage>
        <taxon>Bacteria</taxon>
        <taxon>Bacillati</taxon>
        <taxon>Actinomycetota</taxon>
        <taxon>Actinomycetes</taxon>
        <taxon>Mycobacteriales</taxon>
        <taxon>Nocardiaceae</taxon>
        <taxon>Williamsia</taxon>
    </lineage>
</organism>
<evidence type="ECO:0000256" key="1">
    <source>
        <dbReference type="SAM" id="MobiDB-lite"/>
    </source>
</evidence>
<proteinExistence type="predicted"/>
<protein>
    <submittedName>
        <fullName evidence="2">UDP-N-acetylmuramoyl-tripeptide--D-alanyl-D-alanine ligase</fullName>
    </submittedName>
</protein>
<keyword evidence="2" id="KW-0436">Ligase</keyword>
<accession>A0A1N7H6V7</accession>
<dbReference type="Proteomes" id="UP000186218">
    <property type="component" value="Unassembled WGS sequence"/>
</dbReference>
<dbReference type="RefSeq" id="WP_076482417.1">
    <property type="nucleotide sequence ID" value="NZ_FTNT01000012.1"/>
</dbReference>
<feature type="region of interest" description="Disordered" evidence="1">
    <location>
        <begin position="153"/>
        <end position="178"/>
    </location>
</feature>
<dbReference type="STRING" id="1344003.SAMN05445060_3632"/>
<dbReference type="Gene3D" id="3.90.190.20">
    <property type="entry name" value="Mur ligase, C-terminal domain"/>
    <property type="match status" value="1"/>
</dbReference>
<dbReference type="GO" id="GO:0016881">
    <property type="term" value="F:acid-amino acid ligase activity"/>
    <property type="evidence" value="ECO:0007669"/>
    <property type="project" value="InterPro"/>
</dbReference>
<sequence length="178" mass="18546">MTPSDVTLTGGDGPVDAAEVRRQVQEVVRAARAEGRRRIWLVVGDAAATSDDLGADPQGRQAENDRAVAFDGVGRLAVRLAVDKVVAVGETRAMRALHQGAVMEGSWGDEAASVPDADAALTLIAGQLQEGDTVHVAGGAAELWQRLRSLLDVPGTSDARPTSGRGTAYRGGHRDEDG</sequence>
<dbReference type="AlphaFoldDB" id="A0A1N7H6V7"/>
<gene>
    <name evidence="2" type="ORF">SAMN05445060_3632</name>
</gene>
<evidence type="ECO:0000313" key="3">
    <source>
        <dbReference type="Proteomes" id="UP000186218"/>
    </source>
</evidence>
<dbReference type="EMBL" id="FTNT01000012">
    <property type="protein sequence ID" value="SIS20589.1"/>
    <property type="molecule type" value="Genomic_DNA"/>
</dbReference>
<keyword evidence="3" id="KW-1185">Reference proteome</keyword>
<reference evidence="2 3" key="1">
    <citation type="submission" date="2017-01" db="EMBL/GenBank/DDBJ databases">
        <authorList>
            <person name="Mah S.A."/>
            <person name="Swanson W.J."/>
            <person name="Moy G.W."/>
            <person name="Vacquier V.D."/>
        </authorList>
    </citation>
    <scope>NUCLEOTIDE SEQUENCE [LARGE SCALE GENOMIC DNA]</scope>
    <source>
        <strain evidence="2 3">CPCC 203464</strain>
    </source>
</reference>
<name>A0A1N7H6V7_9NOCA</name>
<dbReference type="InterPro" id="IPR036615">
    <property type="entry name" value="Mur_ligase_C_dom_sf"/>
</dbReference>
<evidence type="ECO:0000313" key="2">
    <source>
        <dbReference type="EMBL" id="SIS20589.1"/>
    </source>
</evidence>